<feature type="domain" description="ABC transporter" evidence="5">
    <location>
        <begin position="5"/>
        <end position="209"/>
    </location>
</feature>
<sequence>MNRLIEASNLGKRYGLDWVFRGLEFRLNPGEVVALLGPNGAGKTTLLRVLAGLVRPTQGKLLRQGRVGLLANPPAFHRHFSGEENLRYALRLEGLPIRAEALKAALKAVGLSQRKPVLSYSSGMKKRLAIARIRLLKPDIWLLDEPEAALDAQGRELLEGLVQEARGRNGVVIATHDRGWLSHCDRALDLGALQKADPDRPSSADAARNIG</sequence>
<keyword evidence="2" id="KW-0813">Transport</keyword>
<gene>
    <name evidence="6" type="primary">yxlF_2</name>
    <name evidence="6" type="ORF">Mgrana_01872</name>
</gene>
<dbReference type="PANTHER" id="PTHR43335">
    <property type="entry name" value="ABC TRANSPORTER, ATP-BINDING PROTEIN"/>
    <property type="match status" value="1"/>
</dbReference>
<keyword evidence="6" id="KW-0378">Hydrolase</keyword>
<evidence type="ECO:0000259" key="5">
    <source>
        <dbReference type="PROSITE" id="PS50893"/>
    </source>
</evidence>
<keyword evidence="7" id="KW-1185">Reference proteome</keyword>
<dbReference type="Gene3D" id="3.40.50.300">
    <property type="entry name" value="P-loop containing nucleotide triphosphate hydrolases"/>
    <property type="match status" value="1"/>
</dbReference>
<evidence type="ECO:0000256" key="2">
    <source>
        <dbReference type="ARBA" id="ARBA00022448"/>
    </source>
</evidence>
<dbReference type="InterPro" id="IPR003439">
    <property type="entry name" value="ABC_transporter-like_ATP-bd"/>
</dbReference>
<proteinExistence type="inferred from homology"/>
<dbReference type="SMART" id="SM00382">
    <property type="entry name" value="AAA"/>
    <property type="match status" value="1"/>
</dbReference>
<dbReference type="GO" id="GO:0016887">
    <property type="term" value="F:ATP hydrolysis activity"/>
    <property type="evidence" value="ECO:0007669"/>
    <property type="project" value="InterPro"/>
</dbReference>
<dbReference type="PROSITE" id="PS50893">
    <property type="entry name" value="ABC_TRANSPORTER_2"/>
    <property type="match status" value="1"/>
</dbReference>
<keyword evidence="4 6" id="KW-0067">ATP-binding</keyword>
<evidence type="ECO:0000256" key="1">
    <source>
        <dbReference type="ARBA" id="ARBA00005417"/>
    </source>
</evidence>
<evidence type="ECO:0000313" key="7">
    <source>
        <dbReference type="Proteomes" id="UP000266178"/>
    </source>
</evidence>
<name>A0A399F7Z2_9DEIN</name>
<dbReference type="InterPro" id="IPR003593">
    <property type="entry name" value="AAA+_ATPase"/>
</dbReference>
<dbReference type="GO" id="GO:0005524">
    <property type="term" value="F:ATP binding"/>
    <property type="evidence" value="ECO:0007669"/>
    <property type="project" value="UniProtKB-KW"/>
</dbReference>
<accession>A0A399F7Z2</accession>
<dbReference type="Proteomes" id="UP000266178">
    <property type="component" value="Unassembled WGS sequence"/>
</dbReference>
<evidence type="ECO:0000256" key="4">
    <source>
        <dbReference type="ARBA" id="ARBA00022840"/>
    </source>
</evidence>
<protein>
    <submittedName>
        <fullName evidence="6">Putative ABC transporter ATP-binding protein YxlF</fullName>
        <ecNumber evidence="6">3.6.3.-</ecNumber>
    </submittedName>
</protein>
<comment type="caution">
    <text evidence="6">The sequence shown here is derived from an EMBL/GenBank/DDBJ whole genome shotgun (WGS) entry which is preliminary data.</text>
</comment>
<evidence type="ECO:0000256" key="3">
    <source>
        <dbReference type="ARBA" id="ARBA00022741"/>
    </source>
</evidence>
<dbReference type="SUPFAM" id="SSF52540">
    <property type="entry name" value="P-loop containing nucleoside triphosphate hydrolases"/>
    <property type="match status" value="1"/>
</dbReference>
<evidence type="ECO:0000313" key="6">
    <source>
        <dbReference type="EMBL" id="RIH92203.1"/>
    </source>
</evidence>
<dbReference type="CDD" id="cd03230">
    <property type="entry name" value="ABC_DR_subfamily_A"/>
    <property type="match status" value="1"/>
</dbReference>
<dbReference type="RefSeq" id="WP_186813089.1">
    <property type="nucleotide sequence ID" value="NZ_BJXM01000001.1"/>
</dbReference>
<dbReference type="InterPro" id="IPR027417">
    <property type="entry name" value="P-loop_NTPase"/>
</dbReference>
<comment type="similarity">
    <text evidence="1">Belongs to the ABC transporter superfamily.</text>
</comment>
<keyword evidence="3" id="KW-0547">Nucleotide-binding</keyword>
<organism evidence="6 7">
    <name type="scientific">Meiothermus granaticius NBRC 107808</name>
    <dbReference type="NCBI Taxonomy" id="1227551"/>
    <lineage>
        <taxon>Bacteria</taxon>
        <taxon>Thermotogati</taxon>
        <taxon>Deinococcota</taxon>
        <taxon>Deinococci</taxon>
        <taxon>Thermales</taxon>
        <taxon>Thermaceae</taxon>
        <taxon>Meiothermus</taxon>
    </lineage>
</organism>
<dbReference type="EC" id="3.6.3.-" evidence="6"/>
<dbReference type="EMBL" id="QWLB01000023">
    <property type="protein sequence ID" value="RIH92203.1"/>
    <property type="molecule type" value="Genomic_DNA"/>
</dbReference>
<dbReference type="Pfam" id="PF00005">
    <property type="entry name" value="ABC_tran"/>
    <property type="match status" value="1"/>
</dbReference>
<reference evidence="6 7" key="1">
    <citation type="submission" date="2018-08" db="EMBL/GenBank/DDBJ databases">
        <title>Meiothermus granaticius genome AF-68 sequencing project.</title>
        <authorList>
            <person name="Da Costa M.S."/>
            <person name="Albuquerque L."/>
            <person name="Raposo P."/>
            <person name="Froufe H.J.C."/>
            <person name="Barroso C.S."/>
            <person name="Egas C."/>
        </authorList>
    </citation>
    <scope>NUCLEOTIDE SEQUENCE [LARGE SCALE GENOMIC DNA]</scope>
    <source>
        <strain evidence="6 7">AF-68</strain>
    </source>
</reference>
<dbReference type="AlphaFoldDB" id="A0A399F7Z2"/>